<protein>
    <submittedName>
        <fullName evidence="1">Uncharacterized protein</fullName>
    </submittedName>
</protein>
<dbReference type="Proteomes" id="UP000886998">
    <property type="component" value="Unassembled WGS sequence"/>
</dbReference>
<reference evidence="1" key="1">
    <citation type="submission" date="2020-08" db="EMBL/GenBank/DDBJ databases">
        <title>Multicomponent nature underlies the extraordinary mechanical properties of spider dragline silk.</title>
        <authorList>
            <person name="Kono N."/>
            <person name="Nakamura H."/>
            <person name="Mori M."/>
            <person name="Yoshida Y."/>
            <person name="Ohtoshi R."/>
            <person name="Malay A.D."/>
            <person name="Moran D.A.P."/>
            <person name="Tomita M."/>
            <person name="Numata K."/>
            <person name="Arakawa K."/>
        </authorList>
    </citation>
    <scope>NUCLEOTIDE SEQUENCE</scope>
</reference>
<comment type="caution">
    <text evidence="1">The sequence shown here is derived from an EMBL/GenBank/DDBJ whole genome shotgun (WGS) entry which is preliminary data.</text>
</comment>
<proteinExistence type="predicted"/>
<gene>
    <name evidence="1" type="ORF">TNIN_159821</name>
</gene>
<dbReference type="AlphaFoldDB" id="A0A8X6WZE9"/>
<accession>A0A8X6WZE9</accession>
<sequence length="130" mass="14308">MITERSSCWLGLTSWSTVRDECTVQLMHGTKRFHLLFSPRTERRRPVEILAILQRLSCWSEGWQGTWGVGGRGSGTATKSSSILVDSRTRGLPCGEQLPTGMGVGVDTTTSLVGRTSCSLSRRKKIGRLP</sequence>
<keyword evidence="2" id="KW-1185">Reference proteome</keyword>
<organism evidence="1 2">
    <name type="scientific">Trichonephila inaurata madagascariensis</name>
    <dbReference type="NCBI Taxonomy" id="2747483"/>
    <lineage>
        <taxon>Eukaryota</taxon>
        <taxon>Metazoa</taxon>
        <taxon>Ecdysozoa</taxon>
        <taxon>Arthropoda</taxon>
        <taxon>Chelicerata</taxon>
        <taxon>Arachnida</taxon>
        <taxon>Araneae</taxon>
        <taxon>Araneomorphae</taxon>
        <taxon>Entelegynae</taxon>
        <taxon>Araneoidea</taxon>
        <taxon>Nephilidae</taxon>
        <taxon>Trichonephila</taxon>
        <taxon>Trichonephila inaurata</taxon>
    </lineage>
</organism>
<evidence type="ECO:0000313" key="2">
    <source>
        <dbReference type="Proteomes" id="UP000886998"/>
    </source>
</evidence>
<evidence type="ECO:0000313" key="1">
    <source>
        <dbReference type="EMBL" id="GFY44123.1"/>
    </source>
</evidence>
<dbReference type="EMBL" id="BMAV01004077">
    <property type="protein sequence ID" value="GFY44123.1"/>
    <property type="molecule type" value="Genomic_DNA"/>
</dbReference>
<name>A0A8X6WZE9_9ARAC</name>